<dbReference type="GO" id="GO:0006281">
    <property type="term" value="P:DNA repair"/>
    <property type="evidence" value="ECO:0007669"/>
    <property type="project" value="UniProtKB-KW"/>
</dbReference>
<evidence type="ECO:0000256" key="3">
    <source>
        <dbReference type="ARBA" id="ARBA00022695"/>
    </source>
</evidence>
<dbReference type="Gene3D" id="3.30.1490.100">
    <property type="entry name" value="DNA polymerase, Y-family, little finger domain"/>
    <property type="match status" value="1"/>
</dbReference>
<keyword evidence="2" id="KW-0808">Transferase</keyword>
<dbReference type="STRING" id="947166.A0A1D1UZ55"/>
<evidence type="ECO:0000256" key="1">
    <source>
        <dbReference type="ARBA" id="ARBA00012417"/>
    </source>
</evidence>
<dbReference type="PANTHER" id="PTHR11076">
    <property type="entry name" value="DNA REPAIR POLYMERASE UMUC / TRANSFERASE FAMILY MEMBER"/>
    <property type="match status" value="1"/>
</dbReference>
<dbReference type="GO" id="GO:0003684">
    <property type="term" value="F:damaged DNA binding"/>
    <property type="evidence" value="ECO:0007669"/>
    <property type="project" value="InterPro"/>
</dbReference>
<accession>A0A1D1UZ55</accession>
<dbReference type="OrthoDB" id="6284114at2759"/>
<evidence type="ECO:0000256" key="8">
    <source>
        <dbReference type="ARBA" id="ARBA00022932"/>
    </source>
</evidence>
<dbReference type="GO" id="GO:0003887">
    <property type="term" value="F:DNA-directed DNA polymerase activity"/>
    <property type="evidence" value="ECO:0007669"/>
    <property type="project" value="UniProtKB-KW"/>
</dbReference>
<evidence type="ECO:0000256" key="11">
    <source>
        <dbReference type="SAM" id="MobiDB-lite"/>
    </source>
</evidence>
<reference evidence="13 14" key="1">
    <citation type="journal article" date="2016" name="Nat. Commun.">
        <title>Extremotolerant tardigrade genome and improved radiotolerance of human cultured cells by tardigrade-unique protein.</title>
        <authorList>
            <person name="Hashimoto T."/>
            <person name="Horikawa D.D."/>
            <person name="Saito Y."/>
            <person name="Kuwahara H."/>
            <person name="Kozuka-Hata H."/>
            <person name="Shin-I T."/>
            <person name="Minakuchi Y."/>
            <person name="Ohishi K."/>
            <person name="Motoyama A."/>
            <person name="Aizu T."/>
            <person name="Enomoto A."/>
            <person name="Kondo K."/>
            <person name="Tanaka S."/>
            <person name="Hara Y."/>
            <person name="Koshikawa S."/>
            <person name="Sagara H."/>
            <person name="Miura T."/>
            <person name="Yokobori S."/>
            <person name="Miyagawa K."/>
            <person name="Suzuki Y."/>
            <person name="Kubo T."/>
            <person name="Oyama M."/>
            <person name="Kohara Y."/>
            <person name="Fujiyama A."/>
            <person name="Arakawa K."/>
            <person name="Katayama T."/>
            <person name="Toyoda A."/>
            <person name="Kunieda T."/>
        </authorList>
    </citation>
    <scope>NUCLEOTIDE SEQUENCE [LARGE SCALE GENOMIC DNA]</scope>
    <source>
        <strain evidence="13 14">YOKOZUNA-1</strain>
    </source>
</reference>
<evidence type="ECO:0000259" key="12">
    <source>
        <dbReference type="Pfam" id="PF11799"/>
    </source>
</evidence>
<dbReference type="GO" id="GO:0005634">
    <property type="term" value="C:nucleus"/>
    <property type="evidence" value="ECO:0007669"/>
    <property type="project" value="TreeGrafter"/>
</dbReference>
<dbReference type="Pfam" id="PF11799">
    <property type="entry name" value="IMS_C"/>
    <property type="match status" value="1"/>
</dbReference>
<evidence type="ECO:0000256" key="6">
    <source>
        <dbReference type="ARBA" id="ARBA00022763"/>
    </source>
</evidence>
<evidence type="ECO:0000256" key="5">
    <source>
        <dbReference type="ARBA" id="ARBA00022723"/>
    </source>
</evidence>
<keyword evidence="5" id="KW-0479">Metal-binding</keyword>
<evidence type="ECO:0000256" key="2">
    <source>
        <dbReference type="ARBA" id="ARBA00022679"/>
    </source>
</evidence>
<sequence>MRVSLGIGCTTISNDEERKSISNERTFRDMWKPEELYAKLKELSDDLAESMEDENICGKTVSIKIKLVTFEVRTRAQTVPRLIHQTEDIYPVAKKLLDHEIKEAKGKLELRLMGVRMSQLQPLSALEDSHQPTLSKFLVRSPAKNGPSTSRNSLVKLHSDEENALPRKTDELSKNDGVIAECPNCGKMVESDKEFVKFNTHIDECLNQPLLSTEMKVSSTGSEAVSSGKRKLRLDDANATRAAAKPKLKARSEATKKITDYLKPS</sequence>
<evidence type="ECO:0000313" key="14">
    <source>
        <dbReference type="Proteomes" id="UP000186922"/>
    </source>
</evidence>
<keyword evidence="6" id="KW-0227">DNA damage</keyword>
<organism evidence="13 14">
    <name type="scientific">Ramazzottius varieornatus</name>
    <name type="common">Water bear</name>
    <name type="synonym">Tardigrade</name>
    <dbReference type="NCBI Taxonomy" id="947166"/>
    <lineage>
        <taxon>Eukaryota</taxon>
        <taxon>Metazoa</taxon>
        <taxon>Ecdysozoa</taxon>
        <taxon>Tardigrada</taxon>
        <taxon>Eutardigrada</taxon>
        <taxon>Parachela</taxon>
        <taxon>Hypsibioidea</taxon>
        <taxon>Ramazzottiidae</taxon>
        <taxon>Ramazzottius</taxon>
    </lineage>
</organism>
<keyword evidence="3" id="KW-0548">Nucleotidyltransferase</keyword>
<dbReference type="InterPro" id="IPR017961">
    <property type="entry name" value="DNA_pol_Y-fam_little_finger"/>
</dbReference>
<feature type="region of interest" description="Disordered" evidence="11">
    <location>
        <begin position="239"/>
        <end position="265"/>
    </location>
</feature>
<keyword evidence="7" id="KW-0460">Magnesium</keyword>
<comment type="caution">
    <text evidence="13">The sequence shown here is derived from an EMBL/GenBank/DDBJ whole genome shotgun (WGS) entry which is preliminary data.</text>
</comment>
<dbReference type="GO" id="GO:0042276">
    <property type="term" value="P:error-prone translesion synthesis"/>
    <property type="evidence" value="ECO:0007669"/>
    <property type="project" value="TreeGrafter"/>
</dbReference>
<protein>
    <recommendedName>
        <fullName evidence="1">DNA-directed DNA polymerase</fullName>
        <ecNumber evidence="1">2.7.7.7</ecNumber>
    </recommendedName>
</protein>
<evidence type="ECO:0000313" key="13">
    <source>
        <dbReference type="EMBL" id="GAU94894.1"/>
    </source>
</evidence>
<dbReference type="InterPro" id="IPR036775">
    <property type="entry name" value="DNA_pol_Y-fam_lit_finger_sf"/>
</dbReference>
<dbReference type="GO" id="GO:0046872">
    <property type="term" value="F:metal ion binding"/>
    <property type="evidence" value="ECO:0007669"/>
    <property type="project" value="UniProtKB-KW"/>
</dbReference>
<dbReference type="AlphaFoldDB" id="A0A1D1UZ55"/>
<evidence type="ECO:0000256" key="7">
    <source>
        <dbReference type="ARBA" id="ARBA00022842"/>
    </source>
</evidence>
<dbReference type="PANTHER" id="PTHR11076:SF33">
    <property type="entry name" value="DNA POLYMERASE KAPPA"/>
    <property type="match status" value="1"/>
</dbReference>
<feature type="region of interest" description="Disordered" evidence="11">
    <location>
        <begin position="138"/>
        <end position="172"/>
    </location>
</feature>
<keyword evidence="8" id="KW-0239">DNA-directed DNA polymerase</keyword>
<keyword evidence="9" id="KW-0234">DNA repair</keyword>
<evidence type="ECO:0000256" key="4">
    <source>
        <dbReference type="ARBA" id="ARBA00022705"/>
    </source>
</evidence>
<name>A0A1D1UZ55_RAMVA</name>
<dbReference type="FunFam" id="3.30.1490.100:FF:000004">
    <property type="entry name" value="DNA polymerase IV"/>
    <property type="match status" value="1"/>
</dbReference>
<comment type="catalytic activity">
    <reaction evidence="10">
        <text>DNA(n) + a 2'-deoxyribonucleoside 5'-triphosphate = DNA(n+1) + diphosphate</text>
        <dbReference type="Rhea" id="RHEA:22508"/>
        <dbReference type="Rhea" id="RHEA-COMP:17339"/>
        <dbReference type="Rhea" id="RHEA-COMP:17340"/>
        <dbReference type="ChEBI" id="CHEBI:33019"/>
        <dbReference type="ChEBI" id="CHEBI:61560"/>
        <dbReference type="ChEBI" id="CHEBI:173112"/>
        <dbReference type="EC" id="2.7.7.7"/>
    </reaction>
</comment>
<keyword evidence="14" id="KW-1185">Reference proteome</keyword>
<feature type="domain" description="DNA polymerase Y-family little finger" evidence="12">
    <location>
        <begin position="18"/>
        <end position="123"/>
    </location>
</feature>
<feature type="compositionally biased region" description="Basic and acidic residues" evidence="11">
    <location>
        <begin position="250"/>
        <end position="265"/>
    </location>
</feature>
<dbReference type="InterPro" id="IPR050116">
    <property type="entry name" value="DNA_polymerase-Y"/>
</dbReference>
<dbReference type="Proteomes" id="UP000186922">
    <property type="component" value="Unassembled WGS sequence"/>
</dbReference>
<dbReference type="EC" id="2.7.7.7" evidence="1"/>
<feature type="compositionally biased region" description="Basic and acidic residues" evidence="11">
    <location>
        <begin position="157"/>
        <end position="172"/>
    </location>
</feature>
<gene>
    <name evidence="13" type="primary">RvY_06593</name>
    <name evidence="13" type="synonym">RvY_06593.2</name>
    <name evidence="13" type="ORF">RvY_06593-2</name>
</gene>
<evidence type="ECO:0000256" key="10">
    <source>
        <dbReference type="ARBA" id="ARBA00049244"/>
    </source>
</evidence>
<dbReference type="GO" id="GO:0006260">
    <property type="term" value="P:DNA replication"/>
    <property type="evidence" value="ECO:0007669"/>
    <property type="project" value="UniProtKB-KW"/>
</dbReference>
<keyword evidence="4" id="KW-0235">DNA replication</keyword>
<evidence type="ECO:0000256" key="9">
    <source>
        <dbReference type="ARBA" id="ARBA00023204"/>
    </source>
</evidence>
<proteinExistence type="predicted"/>
<dbReference type="Gene3D" id="3.30.160.60">
    <property type="entry name" value="Classic Zinc Finger"/>
    <property type="match status" value="1"/>
</dbReference>
<dbReference type="SUPFAM" id="SSF100879">
    <property type="entry name" value="Lesion bypass DNA polymerase (Y-family), little finger domain"/>
    <property type="match status" value="1"/>
</dbReference>
<dbReference type="EMBL" id="BDGG01000003">
    <property type="protein sequence ID" value="GAU94894.1"/>
    <property type="molecule type" value="Genomic_DNA"/>
</dbReference>